<sequence>MEKIASEHKEDFAHEQYLFIKKTHYEVQLGFLDKKGINIKHKRAAIHDMIWSTSVQYGLYTDIIIKVTKEFSFENATDAQIITAVQDYKYAHVEKNLLAPPLFGLG</sequence>
<dbReference type="InterPro" id="IPR049073">
    <property type="entry name" value="T6SS_VgrG3-like_C"/>
</dbReference>
<protein>
    <recommendedName>
        <fullName evidence="1">Type VI secretion system spike protein VgrG3-like C-terminal domain-containing protein</fullName>
    </recommendedName>
</protein>
<organism evidence="2">
    <name type="scientific">Salmonella enterica</name>
    <name type="common">Salmonella choleraesuis</name>
    <dbReference type="NCBI Taxonomy" id="28901"/>
    <lineage>
        <taxon>Bacteria</taxon>
        <taxon>Pseudomonadati</taxon>
        <taxon>Pseudomonadota</taxon>
        <taxon>Gammaproteobacteria</taxon>
        <taxon>Enterobacterales</taxon>
        <taxon>Enterobacteriaceae</taxon>
        <taxon>Salmonella</taxon>
    </lineage>
</organism>
<name>A0A634FAR1_SALER</name>
<dbReference type="AlphaFoldDB" id="A0A634FAR1"/>
<evidence type="ECO:0000259" key="1">
    <source>
        <dbReference type="Pfam" id="PF21277"/>
    </source>
</evidence>
<gene>
    <name evidence="2" type="ORF">CBX91_20855</name>
</gene>
<feature type="domain" description="Type VI secretion system spike protein VgrG3-like C-terminal" evidence="1">
    <location>
        <begin position="3"/>
        <end position="95"/>
    </location>
</feature>
<proteinExistence type="predicted"/>
<accession>A0A634FAR1</accession>
<reference evidence="2" key="1">
    <citation type="submission" date="2018-07" db="EMBL/GenBank/DDBJ databases">
        <authorList>
            <consortium name="PulseNet: The National Subtyping Network for Foodborne Disease Surveillance"/>
            <person name="Tarr C.L."/>
            <person name="Trees E."/>
            <person name="Katz L.S."/>
            <person name="Carleton-Romer H.A."/>
            <person name="Stroika S."/>
            <person name="Kucerova Z."/>
            <person name="Roache K.F."/>
            <person name="Sabol A.L."/>
            <person name="Besser J."/>
            <person name="Gerner-Smidt P."/>
        </authorList>
    </citation>
    <scope>NUCLEOTIDE SEQUENCE</scope>
    <source>
        <strain evidence="2">2014K-0489</strain>
    </source>
</reference>
<dbReference type="Pfam" id="PF21277">
    <property type="entry name" value="T6SS_VgrG3-like_C"/>
    <property type="match status" value="1"/>
</dbReference>
<comment type="caution">
    <text evidence="2">The sequence shown here is derived from an EMBL/GenBank/DDBJ whole genome shotgun (WGS) entry which is preliminary data.</text>
</comment>
<dbReference type="EMBL" id="AAMHSF010000019">
    <property type="protein sequence ID" value="EDH4586426.1"/>
    <property type="molecule type" value="Genomic_DNA"/>
</dbReference>
<evidence type="ECO:0000313" key="2">
    <source>
        <dbReference type="EMBL" id="EDH4586426.1"/>
    </source>
</evidence>